<dbReference type="EMBL" id="JACHWR010000002">
    <property type="protein sequence ID" value="MBB3043347.1"/>
    <property type="molecule type" value="Genomic_DNA"/>
</dbReference>
<protein>
    <submittedName>
        <fullName evidence="2">Uncharacterized protein</fullName>
    </submittedName>
</protein>
<feature type="region of interest" description="Disordered" evidence="1">
    <location>
        <begin position="210"/>
        <end position="246"/>
    </location>
</feature>
<evidence type="ECO:0000256" key="1">
    <source>
        <dbReference type="SAM" id="MobiDB-lite"/>
    </source>
</evidence>
<accession>A0A7W4VXY7</accession>
<name>A0A7W4VXY7_9ACTN</name>
<keyword evidence="3" id="KW-1185">Reference proteome</keyword>
<gene>
    <name evidence="2" type="ORF">FHU40_003165</name>
</gene>
<evidence type="ECO:0000313" key="3">
    <source>
        <dbReference type="Proteomes" id="UP000589626"/>
    </source>
</evidence>
<dbReference type="Proteomes" id="UP000589626">
    <property type="component" value="Unassembled WGS sequence"/>
</dbReference>
<sequence>MKGREVLAAADAVFDAERALRRAAETVDELSDVAASSLRVLHDAASDAFYAHQEERRDFHLESAGEHLGRLRNRSGVMNELGDDLTRHLTAASGAIERAGDELGRGNDVDDRDVEIRALRTQIDVLAEVVALARPVADQITRHAQHAAESATATDALMLLDSRVHDVSQEVTRADQSVSMMRSVIESAQSRARTSAALAGSLSYAAAHAPACTSGGRDTTSQPWSSSGPPQQTHQPDKPGHSGITI</sequence>
<dbReference type="AlphaFoldDB" id="A0A7W4VXY7"/>
<reference evidence="2 3" key="1">
    <citation type="submission" date="2020-08" db="EMBL/GenBank/DDBJ databases">
        <title>Sequencing the genomes of 1000 actinobacteria strains.</title>
        <authorList>
            <person name="Klenk H.-P."/>
        </authorList>
    </citation>
    <scope>NUCLEOTIDE SEQUENCE [LARGE SCALE GENOMIC DNA]</scope>
    <source>
        <strain evidence="2 3">DSM 105498</strain>
    </source>
</reference>
<evidence type="ECO:0000313" key="2">
    <source>
        <dbReference type="EMBL" id="MBB3043347.1"/>
    </source>
</evidence>
<comment type="caution">
    <text evidence="2">The sequence shown here is derived from an EMBL/GenBank/DDBJ whole genome shotgun (WGS) entry which is preliminary data.</text>
</comment>
<proteinExistence type="predicted"/>
<feature type="compositionally biased region" description="Low complexity" evidence="1">
    <location>
        <begin position="219"/>
        <end position="233"/>
    </location>
</feature>
<dbReference type="RefSeq" id="WP_183593207.1">
    <property type="nucleotide sequence ID" value="NZ_JACHWR010000002.1"/>
</dbReference>
<organism evidence="2 3">
    <name type="scientific">Nocardioides soli</name>
    <dbReference type="NCBI Taxonomy" id="1036020"/>
    <lineage>
        <taxon>Bacteria</taxon>
        <taxon>Bacillati</taxon>
        <taxon>Actinomycetota</taxon>
        <taxon>Actinomycetes</taxon>
        <taxon>Propionibacteriales</taxon>
        <taxon>Nocardioidaceae</taxon>
        <taxon>Nocardioides</taxon>
    </lineage>
</organism>